<feature type="region of interest" description="Disordered" evidence="1">
    <location>
        <begin position="268"/>
        <end position="317"/>
    </location>
</feature>
<sequence>MQLGHNWTEGGRVCNSGTIGLKVVEVYFHLVRICGSEGLGDEDSIIVVLSCAAHNFYGGPARADMVVSPCGPVFIETMGSLGSVLSLTRVCEQPPRGFITLSLAGRGLTRAPRPRLPSSRLLLSFSCSLHLLDQVGCPRVRLGSWSFLPPVRKEHGRKVPRLVSRGPRLRGFPPQSTLSCRGTLKSCHDVVSVIGEEALGPIRECYSIPEEYVLRAPSTEQRPYSARSSEISITVDALKADLRFPLHPTIVECLSAMDLNALRRKPRMPSMKNTTVAGTESSPSEVEEIRVEATTKRPIESSTPDQAATGRPGSGSK</sequence>
<gene>
    <name evidence="2" type="ORF">B296_00011272</name>
</gene>
<protein>
    <submittedName>
        <fullName evidence="2">Uncharacterized protein</fullName>
    </submittedName>
</protein>
<evidence type="ECO:0000313" key="2">
    <source>
        <dbReference type="EMBL" id="RRT47020.1"/>
    </source>
</evidence>
<evidence type="ECO:0000256" key="1">
    <source>
        <dbReference type="SAM" id="MobiDB-lite"/>
    </source>
</evidence>
<accession>A0A426Y5X0</accession>
<dbReference type="EMBL" id="AMZH03014806">
    <property type="protein sequence ID" value="RRT47020.1"/>
    <property type="molecule type" value="Genomic_DNA"/>
</dbReference>
<dbReference type="Proteomes" id="UP000287651">
    <property type="component" value="Unassembled WGS sequence"/>
</dbReference>
<feature type="compositionally biased region" description="Basic and acidic residues" evidence="1">
    <location>
        <begin position="287"/>
        <end position="299"/>
    </location>
</feature>
<proteinExistence type="predicted"/>
<dbReference type="AlphaFoldDB" id="A0A426Y5X0"/>
<evidence type="ECO:0000313" key="3">
    <source>
        <dbReference type="Proteomes" id="UP000287651"/>
    </source>
</evidence>
<reference evidence="2 3" key="1">
    <citation type="journal article" date="2014" name="Agronomy (Basel)">
        <title>A Draft Genome Sequence for Ensete ventricosum, the Drought-Tolerant Tree Against Hunger.</title>
        <authorList>
            <person name="Harrison J."/>
            <person name="Moore K.A."/>
            <person name="Paszkiewicz K."/>
            <person name="Jones T."/>
            <person name="Grant M."/>
            <person name="Ambacheew D."/>
            <person name="Muzemil S."/>
            <person name="Studholme D.J."/>
        </authorList>
    </citation>
    <scope>NUCLEOTIDE SEQUENCE [LARGE SCALE GENOMIC DNA]</scope>
</reference>
<comment type="caution">
    <text evidence="2">The sequence shown here is derived from an EMBL/GenBank/DDBJ whole genome shotgun (WGS) entry which is preliminary data.</text>
</comment>
<organism evidence="2 3">
    <name type="scientific">Ensete ventricosum</name>
    <name type="common">Abyssinian banana</name>
    <name type="synonym">Musa ensete</name>
    <dbReference type="NCBI Taxonomy" id="4639"/>
    <lineage>
        <taxon>Eukaryota</taxon>
        <taxon>Viridiplantae</taxon>
        <taxon>Streptophyta</taxon>
        <taxon>Embryophyta</taxon>
        <taxon>Tracheophyta</taxon>
        <taxon>Spermatophyta</taxon>
        <taxon>Magnoliopsida</taxon>
        <taxon>Liliopsida</taxon>
        <taxon>Zingiberales</taxon>
        <taxon>Musaceae</taxon>
        <taxon>Ensete</taxon>
    </lineage>
</organism>
<name>A0A426Y5X0_ENSVE</name>
<feature type="compositionally biased region" description="Polar residues" evidence="1">
    <location>
        <begin position="271"/>
        <end position="284"/>
    </location>
</feature>